<dbReference type="Proteomes" id="UP000515758">
    <property type="component" value="Chromosome"/>
</dbReference>
<accession>A0A1H8PUK3</accession>
<dbReference type="AlphaFoldDB" id="A0A1H8PUK3"/>
<protein>
    <submittedName>
        <fullName evidence="1">Uncharacterized protein</fullName>
    </submittedName>
</protein>
<proteinExistence type="predicted"/>
<sequence>MFKQKYIITVESESPPQICLGDKIHGATVISLEVEQYPDLVDLAWLTKRFPLSREMLSQKLELFNVGGNSKKLYDPNIVVPFLKTDLTHRIGRPRKN</sequence>
<gene>
    <name evidence="1" type="ORF">WP2W18E11_06960</name>
</gene>
<dbReference type="RefSeq" id="WP_000476192.1">
    <property type="nucleotide sequence ID" value="NZ_AP021936.1"/>
</dbReference>
<name>A0A1H8PUK3_ACIPI</name>
<organism evidence="1 2">
    <name type="scientific">Acinetobacter pittii</name>
    <name type="common">Acinetobacter genomosp. 3</name>
    <dbReference type="NCBI Taxonomy" id="48296"/>
    <lineage>
        <taxon>Bacteria</taxon>
        <taxon>Pseudomonadati</taxon>
        <taxon>Pseudomonadota</taxon>
        <taxon>Gammaproteobacteria</taxon>
        <taxon>Moraxellales</taxon>
        <taxon>Moraxellaceae</taxon>
        <taxon>Acinetobacter</taxon>
        <taxon>Acinetobacter calcoaceticus/baumannii complex</taxon>
    </lineage>
</organism>
<dbReference type="EMBL" id="AP021936">
    <property type="protein sequence ID" value="BBQ47698.1"/>
    <property type="molecule type" value="Genomic_DNA"/>
</dbReference>
<evidence type="ECO:0000313" key="1">
    <source>
        <dbReference type="EMBL" id="BBQ47698.1"/>
    </source>
</evidence>
<reference evidence="1 2" key="1">
    <citation type="submission" date="2019-12" db="EMBL/GenBank/DDBJ databases">
        <title>complete genome sequences of Acinetobacter pittii str. WP2-W18-ESBL-11 isolated from wastewater treatment plant effluent.</title>
        <authorList>
            <person name="Sekizuka T."/>
            <person name="Itokawa K."/>
            <person name="Yatsu K."/>
            <person name="Inamine Y."/>
            <person name="Kuroda M."/>
        </authorList>
    </citation>
    <scope>NUCLEOTIDE SEQUENCE [LARGE SCALE GENOMIC DNA]</scope>
    <source>
        <strain evidence="1 2">WP2-W18-ESBL-11</strain>
    </source>
</reference>
<evidence type="ECO:0000313" key="2">
    <source>
        <dbReference type="Proteomes" id="UP000515758"/>
    </source>
</evidence>